<evidence type="ECO:0000256" key="17">
    <source>
        <dbReference type="ARBA" id="ARBA00065348"/>
    </source>
</evidence>
<dbReference type="AlphaFoldDB" id="A0A1E3PCQ3"/>
<evidence type="ECO:0000259" key="19">
    <source>
        <dbReference type="SMART" id="SM00382"/>
    </source>
</evidence>
<keyword evidence="15" id="KW-0472">Membrane</keyword>
<feature type="region of interest" description="Disordered" evidence="18">
    <location>
        <begin position="89"/>
        <end position="172"/>
    </location>
</feature>
<evidence type="ECO:0000313" key="20">
    <source>
        <dbReference type="EMBL" id="ODQ63193.1"/>
    </source>
</evidence>
<evidence type="ECO:0000256" key="1">
    <source>
        <dbReference type="ARBA" id="ARBA00001947"/>
    </source>
</evidence>
<dbReference type="GO" id="GO:0005524">
    <property type="term" value="F:ATP binding"/>
    <property type="evidence" value="ECO:0007669"/>
    <property type="project" value="UniProtKB-KW"/>
</dbReference>
<dbReference type="InterPro" id="IPR011546">
    <property type="entry name" value="Pept_M41_FtsH_extracell"/>
</dbReference>
<evidence type="ECO:0000256" key="11">
    <source>
        <dbReference type="ARBA" id="ARBA00022840"/>
    </source>
</evidence>
<organism evidence="20 21">
    <name type="scientific">Nadsonia fulvescens var. elongata DSM 6958</name>
    <dbReference type="NCBI Taxonomy" id="857566"/>
    <lineage>
        <taxon>Eukaryota</taxon>
        <taxon>Fungi</taxon>
        <taxon>Dikarya</taxon>
        <taxon>Ascomycota</taxon>
        <taxon>Saccharomycotina</taxon>
        <taxon>Dipodascomycetes</taxon>
        <taxon>Dipodascales</taxon>
        <taxon>Dipodascales incertae sedis</taxon>
        <taxon>Nadsonia</taxon>
    </lineage>
</organism>
<evidence type="ECO:0000256" key="12">
    <source>
        <dbReference type="ARBA" id="ARBA00022989"/>
    </source>
</evidence>
<comment type="cofactor">
    <cofactor evidence="1">
        <name>Zn(2+)</name>
        <dbReference type="ChEBI" id="CHEBI:29105"/>
    </cofactor>
</comment>
<name>A0A1E3PCQ3_9ASCO</name>
<evidence type="ECO:0000256" key="10">
    <source>
        <dbReference type="ARBA" id="ARBA00022833"/>
    </source>
</evidence>
<dbReference type="Pfam" id="PF00004">
    <property type="entry name" value="AAA"/>
    <property type="match status" value="1"/>
</dbReference>
<feature type="compositionally biased region" description="Basic and acidic residues" evidence="18">
    <location>
        <begin position="97"/>
        <end position="155"/>
    </location>
</feature>
<protein>
    <submittedName>
        <fullName evidence="20">ATP-dependent metallopeptidase Hfl</fullName>
    </submittedName>
</protein>
<dbReference type="STRING" id="857566.A0A1E3PCQ3"/>
<sequence length="836" mass="92360">MPQLKTITPLTTMSTLSSVTSNSLKHALLQKSSSMGLSLVLKRACSTRVLPALRFNDFSSSHVYTSALTPNLNALRSFSSSTCLMKRAPRGFGKFDGNNKDDQNSDKEKRENNNVEKDTNKEENAEPAAKTEAELSLEEKIKRLEEKRKSGETKKSSSSSTSSTSSKQSKPKKKEDDFNFIEIKLNPNYMVLSLLVLYLLYTLVADLQGETTEITWQEFKTQLLEKGLVEKLTVINKSNVFISLRSNVSDVQGFEHKGGFNSKVSYYFTIGSIDSFERRLDEVQAANGVPHSERVPVKYVDRGSTLSYLSGFLPTILMVGLIYWSTKKLRSGAGGAGGAGGIFGTGKSKARLFNQETDVQVKFKDVAGMDEAKEEIMEFVKFLKNPKKYEKLGAKIPRGAILSGPPGTGKTLLAKATAGEAGVPFLSVSGSEFVEMFVGVGASRVRDLFKTARGMAPSIIFVDEIDAIGKSRSKSSRSGGNDEREATLNQLLVEMDGFETSDQVIVLAGTNRPDILDKALMRPGRFDRHVTIDLPDVEGRKAIFEVHLANIKLSPDLADFQLSGRLSALTPGFSGADIANCCNEAALIAARLDSDFVEFKHFEKAMDRVIAGLEKKSKILSTEELRTVAYHEAGHAICGWYLKYANPLLKVSIIPHGRGTLGYAQYIPPDIFLHSEEQLMDQMAMTLGGRVSEELHFESVTSGAGDDFEKVTNIARSMVTELGMSKKIGYLNYQTQKGEGIVKPFSDSTGRTIDQEVERIIRKAHTRCKELLSSKRQEIALVAEELLSKEVIVREDLIRLLGPRPFPERNDAFDKYLSDVKVTKDDKDTKDVKQDV</sequence>
<dbReference type="GO" id="GO:0005745">
    <property type="term" value="C:m-AAA complex"/>
    <property type="evidence" value="ECO:0007669"/>
    <property type="project" value="TreeGrafter"/>
</dbReference>
<evidence type="ECO:0000256" key="4">
    <source>
        <dbReference type="ARBA" id="ARBA00010550"/>
    </source>
</evidence>
<dbReference type="GO" id="GO:0140567">
    <property type="term" value="F:membrane protein dislocase activity"/>
    <property type="evidence" value="ECO:0007669"/>
    <property type="project" value="UniProtKB-ARBA"/>
</dbReference>
<dbReference type="InterPro" id="IPR003960">
    <property type="entry name" value="ATPase_AAA_CS"/>
</dbReference>
<proteinExistence type="inferred from homology"/>
<comment type="subcellular location">
    <subcellularLocation>
        <location evidence="2">Mitochondrion membrane</location>
        <topology evidence="2">Multi-pass membrane protein</topology>
    </subcellularLocation>
</comment>
<comment type="subunit">
    <text evidence="17">Component of the 850 kDa m-AAA protease complex, a heterohexamer composed of YTA12/RCA1 and YTA10/AFG3. Associates with the prohibitin complex, composed of PHB1 and PHB2, inhibiting the activity of the m-AAA protease complex.</text>
</comment>
<evidence type="ECO:0000256" key="3">
    <source>
        <dbReference type="ARBA" id="ARBA00010044"/>
    </source>
</evidence>
<dbReference type="OrthoDB" id="1413014at2759"/>
<keyword evidence="7" id="KW-0479">Metal-binding</keyword>
<dbReference type="SUPFAM" id="SSF140990">
    <property type="entry name" value="FtsH protease domain-like"/>
    <property type="match status" value="1"/>
</dbReference>
<keyword evidence="21" id="KW-1185">Reference proteome</keyword>
<dbReference type="GO" id="GO:0034982">
    <property type="term" value="P:mitochondrial protein processing"/>
    <property type="evidence" value="ECO:0007669"/>
    <property type="project" value="TreeGrafter"/>
</dbReference>
<evidence type="ECO:0000256" key="9">
    <source>
        <dbReference type="ARBA" id="ARBA00022801"/>
    </source>
</evidence>
<comment type="catalytic activity">
    <reaction evidence="16">
        <text>ATP + H2O = ADP + phosphate + H(+)</text>
        <dbReference type="Rhea" id="RHEA:13065"/>
        <dbReference type="ChEBI" id="CHEBI:15377"/>
        <dbReference type="ChEBI" id="CHEBI:15378"/>
        <dbReference type="ChEBI" id="CHEBI:30616"/>
        <dbReference type="ChEBI" id="CHEBI:43474"/>
        <dbReference type="ChEBI" id="CHEBI:456216"/>
    </reaction>
    <physiologicalReaction direction="left-to-right" evidence="16">
        <dbReference type="Rhea" id="RHEA:13066"/>
    </physiologicalReaction>
</comment>
<keyword evidence="13" id="KW-0482">Metalloprotease</keyword>
<keyword evidence="10" id="KW-0862">Zinc</keyword>
<dbReference type="InterPro" id="IPR050928">
    <property type="entry name" value="ATP-dep_Zn_Metalloprotease"/>
</dbReference>
<dbReference type="GO" id="GO:0065003">
    <property type="term" value="P:protein-containing complex assembly"/>
    <property type="evidence" value="ECO:0007669"/>
    <property type="project" value="UniProtKB-ARBA"/>
</dbReference>
<feature type="domain" description="AAA+ ATPase" evidence="19">
    <location>
        <begin position="396"/>
        <end position="536"/>
    </location>
</feature>
<dbReference type="Gene3D" id="3.40.50.300">
    <property type="entry name" value="P-loop containing nucleotide triphosphate hydrolases"/>
    <property type="match status" value="1"/>
</dbReference>
<reference evidence="20 21" key="1">
    <citation type="journal article" date="2016" name="Proc. Natl. Acad. Sci. U.S.A.">
        <title>Comparative genomics of biotechnologically important yeasts.</title>
        <authorList>
            <person name="Riley R."/>
            <person name="Haridas S."/>
            <person name="Wolfe K.H."/>
            <person name="Lopes M.R."/>
            <person name="Hittinger C.T."/>
            <person name="Goeker M."/>
            <person name="Salamov A.A."/>
            <person name="Wisecaver J.H."/>
            <person name="Long T.M."/>
            <person name="Calvey C.H."/>
            <person name="Aerts A.L."/>
            <person name="Barry K.W."/>
            <person name="Choi C."/>
            <person name="Clum A."/>
            <person name="Coughlan A.Y."/>
            <person name="Deshpande S."/>
            <person name="Douglass A.P."/>
            <person name="Hanson S.J."/>
            <person name="Klenk H.-P."/>
            <person name="LaButti K.M."/>
            <person name="Lapidus A."/>
            <person name="Lindquist E.A."/>
            <person name="Lipzen A.M."/>
            <person name="Meier-Kolthoff J.P."/>
            <person name="Ohm R.A."/>
            <person name="Otillar R.P."/>
            <person name="Pangilinan J.L."/>
            <person name="Peng Y."/>
            <person name="Rokas A."/>
            <person name="Rosa C.A."/>
            <person name="Scheuner C."/>
            <person name="Sibirny A.A."/>
            <person name="Slot J.C."/>
            <person name="Stielow J.B."/>
            <person name="Sun H."/>
            <person name="Kurtzman C.P."/>
            <person name="Blackwell M."/>
            <person name="Grigoriev I.V."/>
            <person name="Jeffries T.W."/>
        </authorList>
    </citation>
    <scope>NUCLEOTIDE SEQUENCE [LARGE SCALE GENOMIC DNA]</scope>
    <source>
        <strain evidence="20 21">DSM 6958</strain>
    </source>
</reference>
<dbReference type="InterPro" id="IPR027417">
    <property type="entry name" value="P-loop_NTPase"/>
</dbReference>
<dbReference type="Pfam" id="PF01434">
    <property type="entry name" value="Peptidase_M41"/>
    <property type="match status" value="1"/>
</dbReference>
<dbReference type="HAMAP" id="MF_01458">
    <property type="entry name" value="FtsH"/>
    <property type="match status" value="1"/>
</dbReference>
<dbReference type="GO" id="GO:0016887">
    <property type="term" value="F:ATP hydrolysis activity"/>
    <property type="evidence" value="ECO:0007669"/>
    <property type="project" value="InterPro"/>
</dbReference>
<keyword evidence="8" id="KW-0547">Nucleotide-binding</keyword>
<comment type="similarity">
    <text evidence="4">In the N-terminal section; belongs to the AAA ATPase family.</text>
</comment>
<accession>A0A1E3PCQ3</accession>
<keyword evidence="6" id="KW-0812">Transmembrane</keyword>
<evidence type="ECO:0000256" key="16">
    <source>
        <dbReference type="ARBA" id="ARBA00048778"/>
    </source>
</evidence>
<dbReference type="PANTHER" id="PTHR43655:SF2">
    <property type="entry name" value="AFG3 LIKE MATRIX AAA PEPTIDASE SUBUNIT 2, ISOFORM A"/>
    <property type="match status" value="1"/>
</dbReference>
<dbReference type="GO" id="GO:0004176">
    <property type="term" value="F:ATP-dependent peptidase activity"/>
    <property type="evidence" value="ECO:0007669"/>
    <property type="project" value="InterPro"/>
</dbReference>
<feature type="compositionally biased region" description="Low complexity" evidence="18">
    <location>
        <begin position="156"/>
        <end position="168"/>
    </location>
</feature>
<dbReference type="Proteomes" id="UP000095009">
    <property type="component" value="Unassembled WGS sequence"/>
</dbReference>
<dbReference type="GO" id="GO:0004222">
    <property type="term" value="F:metalloendopeptidase activity"/>
    <property type="evidence" value="ECO:0007669"/>
    <property type="project" value="InterPro"/>
</dbReference>
<dbReference type="CDD" id="cd19501">
    <property type="entry name" value="RecA-like_FtsH"/>
    <property type="match status" value="1"/>
</dbReference>
<evidence type="ECO:0000256" key="8">
    <source>
        <dbReference type="ARBA" id="ARBA00022741"/>
    </source>
</evidence>
<dbReference type="NCBIfam" id="TIGR01241">
    <property type="entry name" value="FtsH_fam"/>
    <property type="match status" value="1"/>
</dbReference>
<keyword evidence="12" id="KW-1133">Transmembrane helix</keyword>
<evidence type="ECO:0000256" key="2">
    <source>
        <dbReference type="ARBA" id="ARBA00004225"/>
    </source>
</evidence>
<dbReference type="InterPro" id="IPR003593">
    <property type="entry name" value="AAA+_ATPase"/>
</dbReference>
<dbReference type="InterPro" id="IPR000642">
    <property type="entry name" value="Peptidase_M41"/>
</dbReference>
<keyword evidence="14" id="KW-0496">Mitochondrion</keyword>
<dbReference type="Gene3D" id="3.40.1690.20">
    <property type="match status" value="1"/>
</dbReference>
<dbReference type="Gene3D" id="1.20.58.760">
    <property type="entry name" value="Peptidase M41"/>
    <property type="match status" value="1"/>
</dbReference>
<dbReference type="GO" id="GO:0097002">
    <property type="term" value="C:mitochondrial inner boundary membrane"/>
    <property type="evidence" value="ECO:0007669"/>
    <property type="project" value="UniProtKB-ARBA"/>
</dbReference>
<dbReference type="GO" id="GO:0008270">
    <property type="term" value="F:zinc ion binding"/>
    <property type="evidence" value="ECO:0007669"/>
    <property type="project" value="InterPro"/>
</dbReference>
<dbReference type="FunFam" id="3.40.50.300:FF:000001">
    <property type="entry name" value="ATP-dependent zinc metalloprotease FtsH"/>
    <property type="match status" value="1"/>
</dbReference>
<dbReference type="Pfam" id="PF06480">
    <property type="entry name" value="FtsH_ext"/>
    <property type="match status" value="1"/>
</dbReference>
<dbReference type="GO" id="GO:0030163">
    <property type="term" value="P:protein catabolic process"/>
    <property type="evidence" value="ECO:0007669"/>
    <property type="project" value="UniProtKB-ARBA"/>
</dbReference>
<dbReference type="GO" id="GO:0006465">
    <property type="term" value="P:signal peptide processing"/>
    <property type="evidence" value="ECO:0007669"/>
    <property type="project" value="UniProtKB-ARBA"/>
</dbReference>
<dbReference type="FunFam" id="1.20.58.760:FF:000003">
    <property type="entry name" value="AFG3-like AAA ATPase 2"/>
    <property type="match status" value="1"/>
</dbReference>
<dbReference type="Pfam" id="PF17862">
    <property type="entry name" value="AAA_lid_3"/>
    <property type="match status" value="1"/>
</dbReference>
<dbReference type="InterPro" id="IPR005936">
    <property type="entry name" value="FtsH"/>
</dbReference>
<evidence type="ECO:0000256" key="18">
    <source>
        <dbReference type="SAM" id="MobiDB-lite"/>
    </source>
</evidence>
<evidence type="ECO:0000313" key="21">
    <source>
        <dbReference type="Proteomes" id="UP000095009"/>
    </source>
</evidence>
<keyword evidence="9" id="KW-0378">Hydrolase</keyword>
<dbReference type="PROSITE" id="PS00674">
    <property type="entry name" value="AAA"/>
    <property type="match status" value="1"/>
</dbReference>
<dbReference type="FunFam" id="1.10.8.60:FF:000019">
    <property type="entry name" value="AFG3-like AAA ATPase 2"/>
    <property type="match status" value="1"/>
</dbReference>
<keyword evidence="5" id="KW-0645">Protease</keyword>
<dbReference type="PANTHER" id="PTHR43655">
    <property type="entry name" value="ATP-DEPENDENT PROTEASE"/>
    <property type="match status" value="1"/>
</dbReference>
<comment type="similarity">
    <text evidence="3">In the C-terminal section; belongs to the peptidase M41 family.</text>
</comment>
<evidence type="ECO:0000256" key="13">
    <source>
        <dbReference type="ARBA" id="ARBA00023049"/>
    </source>
</evidence>
<evidence type="ECO:0000256" key="15">
    <source>
        <dbReference type="ARBA" id="ARBA00023136"/>
    </source>
</evidence>
<dbReference type="SUPFAM" id="SSF52540">
    <property type="entry name" value="P-loop containing nucleoside triphosphate hydrolases"/>
    <property type="match status" value="1"/>
</dbReference>
<gene>
    <name evidence="20" type="ORF">NADFUDRAFT_84386</name>
</gene>
<dbReference type="InterPro" id="IPR037219">
    <property type="entry name" value="Peptidase_M41-like"/>
</dbReference>
<dbReference type="InterPro" id="IPR041569">
    <property type="entry name" value="AAA_lid_3"/>
</dbReference>
<evidence type="ECO:0000256" key="5">
    <source>
        <dbReference type="ARBA" id="ARBA00022670"/>
    </source>
</evidence>
<evidence type="ECO:0000256" key="6">
    <source>
        <dbReference type="ARBA" id="ARBA00022692"/>
    </source>
</evidence>
<evidence type="ECO:0000256" key="7">
    <source>
        <dbReference type="ARBA" id="ARBA00022723"/>
    </source>
</evidence>
<dbReference type="InterPro" id="IPR003959">
    <property type="entry name" value="ATPase_AAA_core"/>
</dbReference>
<dbReference type="Gene3D" id="1.10.8.60">
    <property type="match status" value="1"/>
</dbReference>
<dbReference type="SMART" id="SM00382">
    <property type="entry name" value="AAA"/>
    <property type="match status" value="1"/>
</dbReference>
<dbReference type="EMBL" id="KV454415">
    <property type="protein sequence ID" value="ODQ63193.1"/>
    <property type="molecule type" value="Genomic_DNA"/>
</dbReference>
<evidence type="ECO:0000256" key="14">
    <source>
        <dbReference type="ARBA" id="ARBA00023128"/>
    </source>
</evidence>
<keyword evidence="11" id="KW-0067">ATP-binding</keyword>